<dbReference type="eggNOG" id="COG1413">
    <property type="taxonomic scope" value="Bacteria"/>
</dbReference>
<protein>
    <recommendedName>
        <fullName evidence="1">AAA+ ATPase domain-containing protein</fullName>
    </recommendedName>
</protein>
<dbReference type="PATRIC" id="fig|388467.6.peg.9"/>
<accession>A0A073CBQ5</accession>
<dbReference type="Pfam" id="PF05729">
    <property type="entry name" value="NACHT"/>
    <property type="match status" value="1"/>
</dbReference>
<dbReference type="InterPro" id="IPR003593">
    <property type="entry name" value="AAA+_ATPase"/>
</dbReference>
<organism evidence="2 3">
    <name type="scientific">Planktothrix agardhii (strain NIVA-CYA 126/8)</name>
    <dbReference type="NCBI Taxonomy" id="388467"/>
    <lineage>
        <taxon>Bacteria</taxon>
        <taxon>Bacillati</taxon>
        <taxon>Cyanobacteriota</taxon>
        <taxon>Cyanophyceae</taxon>
        <taxon>Oscillatoriophycideae</taxon>
        <taxon>Oscillatoriales</taxon>
        <taxon>Microcoleaceae</taxon>
        <taxon>Planktothrix</taxon>
    </lineage>
</organism>
<dbReference type="PANTHER" id="PTHR46844">
    <property type="entry name" value="SLR5058 PROTEIN"/>
    <property type="match status" value="1"/>
</dbReference>
<dbReference type="InterPro" id="IPR027417">
    <property type="entry name" value="P-loop_NTPase"/>
</dbReference>
<dbReference type="AlphaFoldDB" id="A0A073CBQ5"/>
<evidence type="ECO:0000313" key="2">
    <source>
        <dbReference type="EMBL" id="KEI65312.1"/>
    </source>
</evidence>
<evidence type="ECO:0000259" key="1">
    <source>
        <dbReference type="SMART" id="SM00382"/>
    </source>
</evidence>
<sequence length="721" mass="83858">MGCKATSDLLLTMTSNQDQLKEQFPEAYRDFEIDELLAKFKETAKTENIKLEPAAEVALLGRIYRYDRKTIASKGGYAAGAIGQVLSKQVYRTMEVLFPSEDKRDWQNIDFPELLKQFKKNIKPSTIIDIDWYNVCQAILARQQKQQQIRRKATEMGFEVKVYVPLGLVERKQQQRRSEITNTEQIDQLDPEVITQIYKHQEFLDDIIGQQPTDQDQHIAIIGEPGAGKTTLLDRIATYIKDKNQDLFICISLANLQGRPLKTYILKEWLPKAIALSYPEFDPESLEKTFQHRLNQGGVWLLLDGADEGKLSLPEIQTELSNFVKIRVVLTCRTNVWDTYVNNPLTRFKTYKTQEFKPEQIDQFIQGWFEQAKDEIRGKELQAKLKESQRDRIRQLVTNPLRLALLCQIFYKDKNAELPETKAGLYEQFVRYFYEWKPAITGINWGTQPQLQDELHQGLGKLAIAGLDSNYRYRLPLSLIKTEMDDKLFKIAWDLGWLTLVDREEKTDEVVYAFYHPTFQEYFAALAIKDKDWDYFLPRNHENCPVEGKEYRIFQPQWKQAILLWLGRDDVNSGEKEAFIQKLVNFDEGCGDSDFYCHRAYLLAAAGINEFKECSLSDEIVKQIVKWGFGYLNIEKQKWQTFLDPIQESARTVLPETIRKNAIANLIQVLETAKDEYTRWGWDFAHTLGEIAVGNELAIRELIRVLESTEDENTRGRVANI</sequence>
<keyword evidence="3" id="KW-1185">Reference proteome</keyword>
<dbReference type="EMBL" id="CM002803">
    <property type="protein sequence ID" value="KEI65312.1"/>
    <property type="molecule type" value="Genomic_DNA"/>
</dbReference>
<dbReference type="eggNOG" id="COG5635">
    <property type="taxonomic scope" value="Bacteria"/>
</dbReference>
<dbReference type="HOGENOM" id="CLU_383485_0_0_3"/>
<dbReference type="Gene3D" id="3.40.50.300">
    <property type="entry name" value="P-loop containing nucleotide triphosphate hydrolases"/>
    <property type="match status" value="1"/>
</dbReference>
<evidence type="ECO:0000313" key="3">
    <source>
        <dbReference type="Proteomes" id="UP000027395"/>
    </source>
</evidence>
<dbReference type="InterPro" id="IPR007111">
    <property type="entry name" value="NACHT_NTPase"/>
</dbReference>
<name>A0A073CBQ5_PLAA1</name>
<dbReference type="STRING" id="388467.A19Y_0061"/>
<gene>
    <name evidence="2" type="ORF">A19Y_0061</name>
</gene>
<dbReference type="SMART" id="SM00382">
    <property type="entry name" value="AAA"/>
    <property type="match status" value="1"/>
</dbReference>
<reference evidence="2 3" key="1">
    <citation type="journal article" date="2014" name="Appl. Environ. Microbiol.">
        <title>Elucidation of insertion elements encoded on plasmids and in vitro construction of shuttle vectors from the toxic cyanobacterium Planktothrix.</title>
        <authorList>
            <person name="Christiansen G."/>
            <person name="Goesmann A."/>
            <person name="Kurmayer R."/>
        </authorList>
    </citation>
    <scope>NUCLEOTIDE SEQUENCE [LARGE SCALE GENOMIC DNA]</scope>
    <source>
        <strain evidence="2 3">NIVA-CYA 126/8</strain>
    </source>
</reference>
<dbReference type="PANTHER" id="PTHR46844:SF1">
    <property type="entry name" value="SLR5058 PROTEIN"/>
    <property type="match status" value="1"/>
</dbReference>
<dbReference type="SUPFAM" id="SSF52540">
    <property type="entry name" value="P-loop containing nucleoside triphosphate hydrolases"/>
    <property type="match status" value="1"/>
</dbReference>
<dbReference type="Proteomes" id="UP000027395">
    <property type="component" value="Chromosome"/>
</dbReference>
<feature type="domain" description="AAA+ ATPase" evidence="1">
    <location>
        <begin position="215"/>
        <end position="359"/>
    </location>
</feature>
<proteinExistence type="predicted"/>